<dbReference type="GO" id="GO:0006355">
    <property type="term" value="P:regulation of DNA-templated transcription"/>
    <property type="evidence" value="ECO:0007669"/>
    <property type="project" value="InterPro"/>
</dbReference>
<dbReference type="InterPro" id="IPR010985">
    <property type="entry name" value="Ribbon_hlx_hlx"/>
</dbReference>
<organism evidence="1 2">
    <name type="scientific">Bifidobacterium callitrichos</name>
    <dbReference type="NCBI Taxonomy" id="762209"/>
    <lineage>
        <taxon>Bacteria</taxon>
        <taxon>Bacillati</taxon>
        <taxon>Actinomycetota</taxon>
        <taxon>Actinomycetes</taxon>
        <taxon>Bifidobacteriales</taxon>
        <taxon>Bifidobacteriaceae</taxon>
        <taxon>Bifidobacterium</taxon>
    </lineage>
</organism>
<dbReference type="AlphaFoldDB" id="A0A5M9ZB31"/>
<evidence type="ECO:0000313" key="1">
    <source>
        <dbReference type="EMBL" id="KAA8815555.1"/>
    </source>
</evidence>
<dbReference type="RefSeq" id="WP_150394800.1">
    <property type="nucleotide sequence ID" value="NZ_RZJP01000004.1"/>
</dbReference>
<evidence type="ECO:0000313" key="2">
    <source>
        <dbReference type="Proteomes" id="UP000326060"/>
    </source>
</evidence>
<accession>A0A5M9ZB31</accession>
<name>A0A5M9ZB31_9BIFI</name>
<gene>
    <name evidence="1" type="ORF">EMB92_10370</name>
</gene>
<comment type="caution">
    <text evidence="1">The sequence shown here is derived from an EMBL/GenBank/DDBJ whole genome shotgun (WGS) entry which is preliminary data.</text>
</comment>
<dbReference type="SUPFAM" id="SSF47598">
    <property type="entry name" value="Ribbon-helix-helix"/>
    <property type="match status" value="1"/>
</dbReference>
<sequence length="122" mass="13518">MNRKQYIAKDGTPITDDMVERWASEAEHGFTNSTLTREADPFPPSRVDMRAHTIRIPDELWRLVEAAASAKHVTPSEYTRQALGDSLAQSGLTREQKVAIYAQTHGLTQAEAVNALIDKALA</sequence>
<dbReference type="Proteomes" id="UP000326060">
    <property type="component" value="Unassembled WGS sequence"/>
</dbReference>
<protein>
    <recommendedName>
        <fullName evidence="3">Ribbon-helix-helix protein CopG domain-containing protein</fullName>
    </recommendedName>
</protein>
<evidence type="ECO:0008006" key="3">
    <source>
        <dbReference type="Google" id="ProtNLM"/>
    </source>
</evidence>
<reference evidence="1 2" key="1">
    <citation type="journal article" date="2019" name="Syst. Appl. Microbiol.">
        <title>Characterization of Bifidobacterium species in feaces of the Egyptian fruit bat: Description of B. vespertilionis sp. nov. and B. rousetti sp. nov.</title>
        <authorList>
            <person name="Modesto M."/>
            <person name="Satti M."/>
            <person name="Watanabe K."/>
            <person name="Puglisi E."/>
            <person name="Morelli L."/>
            <person name="Huang C.-H."/>
            <person name="Liou J.-S."/>
            <person name="Miyashita M."/>
            <person name="Tamura T."/>
            <person name="Saito S."/>
            <person name="Mori K."/>
            <person name="Huang L."/>
            <person name="Sciavilla P."/>
            <person name="Sandri C."/>
            <person name="Spiezio C."/>
            <person name="Vitali F."/>
            <person name="Cavalieri D."/>
            <person name="Perpetuini G."/>
            <person name="Tofalo R."/>
            <person name="Bonetti A."/>
            <person name="Arita M."/>
            <person name="Mattarelli P."/>
        </authorList>
    </citation>
    <scope>NUCLEOTIDE SEQUENCE [LARGE SCALE GENOMIC DNA]</scope>
    <source>
        <strain evidence="1 2">RST27</strain>
    </source>
</reference>
<proteinExistence type="predicted"/>
<dbReference type="EMBL" id="RZJP01000004">
    <property type="protein sequence ID" value="KAA8815555.1"/>
    <property type="molecule type" value="Genomic_DNA"/>
</dbReference>